<dbReference type="AlphaFoldDB" id="I0KH46"/>
<organism evidence="2 3">
    <name type="scientific">Fibrella aestuarina BUZ 2</name>
    <dbReference type="NCBI Taxonomy" id="1166018"/>
    <lineage>
        <taxon>Bacteria</taxon>
        <taxon>Pseudomonadati</taxon>
        <taxon>Bacteroidota</taxon>
        <taxon>Cytophagia</taxon>
        <taxon>Cytophagales</taxon>
        <taxon>Spirosomataceae</taxon>
        <taxon>Fibrella</taxon>
    </lineage>
</organism>
<proteinExistence type="predicted"/>
<dbReference type="SUPFAM" id="SSF56112">
    <property type="entry name" value="Protein kinase-like (PK-like)"/>
    <property type="match status" value="1"/>
</dbReference>
<dbReference type="InterPro" id="IPR052898">
    <property type="entry name" value="ACAD10-like"/>
</dbReference>
<protein>
    <submittedName>
        <fullName evidence="2">Acyl-CoA dehydrogenase family member 11 ACAD-11</fullName>
    </submittedName>
</protein>
<dbReference type="OrthoDB" id="3806873at2"/>
<dbReference type="PATRIC" id="fig|1166018.3.peg.2430"/>
<evidence type="ECO:0000259" key="1">
    <source>
        <dbReference type="Pfam" id="PF01636"/>
    </source>
</evidence>
<sequence length="348" mass="38454">MLQPDVPTAVRAGEELNETALATYLSLGPIARVAQFPGGYSNLTYLLTIGKTDYVLRRPPVGAKAIRGGHDMGREFRVLSLLREAGYTKIPKPVAYCDDETVIGSPFYVMERVPGVILRAGSAPKLGLSETTMRHLSEALVDTLVELHALPVEPTLLQLGKPDGYVQRQVDGWRNRYLAAQTDDIPAMTTLATYLTEQMPPQNPAVTLLHNDFKYDNVVLSDDLSELRAVLDWEMCTVGDPLMDVGTSLSYWAEAGDDPFRKSFNLTWLPGNLTRQEVANRYADRSGRDVGNILYYYVFGLFKNAVVMQQIYARYKQGLTKDERFAGLLAGVKALSVVGVKAVETGTL</sequence>
<feature type="domain" description="Aminoglycoside phosphotransferase" evidence="1">
    <location>
        <begin position="33"/>
        <end position="269"/>
    </location>
</feature>
<dbReference type="CDD" id="cd05154">
    <property type="entry name" value="ACAD10_11_N-like"/>
    <property type="match status" value="1"/>
</dbReference>
<dbReference type="PANTHER" id="PTHR47829">
    <property type="entry name" value="HYDROLASE, PUTATIVE (AFU_ORTHOLOGUE AFUA_1G12880)-RELATED"/>
    <property type="match status" value="1"/>
</dbReference>
<dbReference type="eggNOG" id="COG3173">
    <property type="taxonomic scope" value="Bacteria"/>
</dbReference>
<reference evidence="2 3" key="1">
    <citation type="journal article" date="2012" name="J. Bacteriol.">
        <title>Genome Sequence of Fibrella aestuarina BUZ 2T, a Filamentous Marine Bacterium.</title>
        <authorList>
            <person name="Filippini M."/>
            <person name="Qi W."/>
            <person name="Blom J."/>
            <person name="Goesmann A."/>
            <person name="Smits T.H."/>
            <person name="Bagheri H.C."/>
        </authorList>
    </citation>
    <scope>NUCLEOTIDE SEQUENCE [LARGE SCALE GENOMIC DNA]</scope>
    <source>
        <strain evidence="3">BUZ 2T</strain>
    </source>
</reference>
<name>I0KH46_9BACT</name>
<accession>I0KH46</accession>
<dbReference type="STRING" id="1166018.FAES_5450"/>
<dbReference type="Gene3D" id="3.30.200.20">
    <property type="entry name" value="Phosphorylase Kinase, domain 1"/>
    <property type="match status" value="1"/>
</dbReference>
<dbReference type="EMBL" id="HE796683">
    <property type="protein sequence ID" value="CCH03449.1"/>
    <property type="molecule type" value="Genomic_DNA"/>
</dbReference>
<dbReference type="KEGG" id="fae:FAES_5450"/>
<evidence type="ECO:0000313" key="3">
    <source>
        <dbReference type="Proteomes" id="UP000011058"/>
    </source>
</evidence>
<dbReference type="Proteomes" id="UP000011058">
    <property type="component" value="Chromosome"/>
</dbReference>
<dbReference type="Pfam" id="PF01636">
    <property type="entry name" value="APH"/>
    <property type="match status" value="1"/>
</dbReference>
<dbReference type="InterPro" id="IPR041726">
    <property type="entry name" value="ACAD10_11_N"/>
</dbReference>
<keyword evidence="3" id="KW-1185">Reference proteome</keyword>
<dbReference type="InterPro" id="IPR002575">
    <property type="entry name" value="Aminoglycoside_PTrfase"/>
</dbReference>
<dbReference type="RefSeq" id="WP_015334546.1">
    <property type="nucleotide sequence ID" value="NC_020054.1"/>
</dbReference>
<evidence type="ECO:0000313" key="2">
    <source>
        <dbReference type="EMBL" id="CCH03449.1"/>
    </source>
</evidence>
<dbReference type="HOGENOM" id="CLU_007526_0_0_10"/>
<dbReference type="Gene3D" id="3.90.1200.10">
    <property type="match status" value="1"/>
</dbReference>
<dbReference type="InterPro" id="IPR011009">
    <property type="entry name" value="Kinase-like_dom_sf"/>
</dbReference>
<dbReference type="PANTHER" id="PTHR47829:SF1">
    <property type="entry name" value="HAD FAMILY PHOSPHATASE"/>
    <property type="match status" value="1"/>
</dbReference>
<gene>
    <name evidence="2" type="ORF">FAES_5450</name>
</gene>